<dbReference type="RefSeq" id="WP_350016340.1">
    <property type="nucleotide sequence ID" value="NZ_CP157948.1"/>
</dbReference>
<dbReference type="AlphaFoldDB" id="A0AAU7QKW7"/>
<accession>A0AAU7QKW7</accession>
<sequence>MVQFTASASTAVHATAAENLRCLCIAATLFARTMRRQANVGRVRMCRIVAVTKVRHAVTGGCSEAPGGHDIARTAARTVAVPLVIARSPVVTVSATTASATVTLHDSRDGVMTRNRA</sequence>
<organism evidence="1">
    <name type="scientific">Rhodanobacter sp. IGA1.0</name>
    <dbReference type="NCBI Taxonomy" id="3158582"/>
    <lineage>
        <taxon>Bacteria</taxon>
        <taxon>Pseudomonadati</taxon>
        <taxon>Pseudomonadota</taxon>
        <taxon>Gammaproteobacteria</taxon>
        <taxon>Lysobacterales</taxon>
        <taxon>Rhodanobacteraceae</taxon>
        <taxon>Rhodanobacter</taxon>
    </lineage>
</organism>
<dbReference type="EMBL" id="CP157948">
    <property type="protein sequence ID" value="XBS90126.1"/>
    <property type="molecule type" value="Genomic_DNA"/>
</dbReference>
<gene>
    <name evidence="1" type="ORF">ABNK63_00350</name>
</gene>
<protein>
    <recommendedName>
        <fullName evidence="2">Secreted protein</fullName>
    </recommendedName>
</protein>
<name>A0AAU7QKW7_9GAMM</name>
<reference evidence="1" key="1">
    <citation type="submission" date="2024-06" db="EMBL/GenBank/DDBJ databases">
        <authorList>
            <person name="Sun Y."/>
        </authorList>
    </citation>
    <scope>NUCLEOTIDE SEQUENCE</scope>
    <source>
        <strain evidence="1">IGA1.0</strain>
    </source>
</reference>
<proteinExistence type="predicted"/>
<evidence type="ECO:0008006" key="2">
    <source>
        <dbReference type="Google" id="ProtNLM"/>
    </source>
</evidence>
<evidence type="ECO:0000313" key="1">
    <source>
        <dbReference type="EMBL" id="XBS90126.1"/>
    </source>
</evidence>